<dbReference type="EMBL" id="SNZH01000008">
    <property type="protein sequence ID" value="TDR42530.1"/>
    <property type="molecule type" value="Genomic_DNA"/>
</dbReference>
<dbReference type="AlphaFoldDB" id="A0A4R6YV72"/>
<keyword evidence="2" id="KW-1185">Reference proteome</keyword>
<accession>A0A4R6YV72</accession>
<reference evidence="1 2" key="1">
    <citation type="submission" date="2019-03" db="EMBL/GenBank/DDBJ databases">
        <title>Genomic Encyclopedia of Type Strains, Phase IV (KMG-IV): sequencing the most valuable type-strain genomes for metagenomic binning, comparative biology and taxonomic classification.</title>
        <authorList>
            <person name="Goeker M."/>
        </authorList>
    </citation>
    <scope>NUCLEOTIDE SEQUENCE [LARGE SCALE GENOMIC DNA]</scope>
    <source>
        <strain evidence="1 2">DSM 21667</strain>
    </source>
</reference>
<name>A0A4R6YV72_9GAMM</name>
<comment type="caution">
    <text evidence="1">The sequence shown here is derived from an EMBL/GenBank/DDBJ whole genome shotgun (WGS) entry which is preliminary data.</text>
</comment>
<dbReference type="Proteomes" id="UP000295293">
    <property type="component" value="Unassembled WGS sequence"/>
</dbReference>
<gene>
    <name evidence="1" type="ORF">DFR29_108114</name>
</gene>
<protein>
    <submittedName>
        <fullName evidence="1">Uncharacterized protein</fullName>
    </submittedName>
</protein>
<evidence type="ECO:0000313" key="1">
    <source>
        <dbReference type="EMBL" id="TDR42530.1"/>
    </source>
</evidence>
<sequence length="226" mass="23406">MAALRREPGAPHLLDARRGGGLRAPIAGATPVDTAAADALAVFDKAAKLLLVGAADEVRALTEVCARWRAQGHAGVRVLAGGVEALPPAAAAAAPPAPPVFVSAGMLQRQAALAPASLVFDAGTDAPLQRIGRAANVARPGEAPRHAARRIARELARSGVVAGLDPLIVVVADHRAAPAWREAWQATAYANPRFYLGSDAEFRVALARDERMATDRGKPLPGPCDR</sequence>
<proteinExistence type="predicted"/>
<organism evidence="1 2">
    <name type="scientific">Tahibacter aquaticus</name>
    <dbReference type="NCBI Taxonomy" id="520092"/>
    <lineage>
        <taxon>Bacteria</taxon>
        <taxon>Pseudomonadati</taxon>
        <taxon>Pseudomonadota</taxon>
        <taxon>Gammaproteobacteria</taxon>
        <taxon>Lysobacterales</taxon>
        <taxon>Rhodanobacteraceae</taxon>
        <taxon>Tahibacter</taxon>
    </lineage>
</organism>
<evidence type="ECO:0000313" key="2">
    <source>
        <dbReference type="Proteomes" id="UP000295293"/>
    </source>
</evidence>